<gene>
    <name evidence="4" type="primary">mpaC</name>
    <name evidence="4" type="ORF">V3C41_11510</name>
</gene>
<dbReference type="SUPFAM" id="SSF56796">
    <property type="entry name" value="Dehydroquinate synthase-like"/>
    <property type="match status" value="1"/>
</dbReference>
<dbReference type="InterPro" id="IPR039697">
    <property type="entry name" value="Alcohol_dehydrogenase_Fe"/>
</dbReference>
<dbReference type="Gene3D" id="3.40.50.1970">
    <property type="match status" value="1"/>
</dbReference>
<name>A0ABV0GT66_PAENI</name>
<keyword evidence="5" id="KW-1185">Reference proteome</keyword>
<dbReference type="PANTHER" id="PTHR11496">
    <property type="entry name" value="ALCOHOL DEHYDROGENASE"/>
    <property type="match status" value="1"/>
</dbReference>
<evidence type="ECO:0000313" key="5">
    <source>
        <dbReference type="Proteomes" id="UP001448614"/>
    </source>
</evidence>
<dbReference type="RefSeq" id="WP_347782599.1">
    <property type="nucleotide sequence ID" value="NZ_JBBMFV010000004.1"/>
</dbReference>
<evidence type="ECO:0000259" key="3">
    <source>
        <dbReference type="Pfam" id="PF00465"/>
    </source>
</evidence>
<proteinExistence type="predicted"/>
<dbReference type="Pfam" id="PF00465">
    <property type="entry name" value="Fe-ADH"/>
    <property type="match status" value="1"/>
</dbReference>
<sequence>MIADHLWRTRCVILDDGTAAKYIGGLARGRAGLVVDSHLEAHRDKLLAGNLKGAPVLELRAAPVTVETVRTVGSFIRENGLQTVAGLGGGSVLDAVKLAALFTADPSLAIFAERHAKRSGLLVLPPLTNPKERPKTILMPSTVGTGAEVSAVACLDTAVGRRLIASRHLTGDAALLDAGHLATLPQQLVFEGLLEAFLRVAGTMIGSHHSIFDDDGHVLIQRIVRLGRQLSRKDSPELRLAAARLSMETHTGWALMGRNPYGAKHWYVANELAYVTGARKMTATASLMGPIWKEIGEGAVAWGDAPRLNRLWSMVTATDPALNPEPGPGIEELMWKWGIARLQTITEETLVRTTDAAIRNWGGGLPMLRGIDAAQIQHVLHAAAGGPHILPAPTGNPRAGRGKEVNT</sequence>
<dbReference type="NCBIfam" id="NF041822">
    <property type="entry name" value="daptide_DH"/>
    <property type="match status" value="1"/>
</dbReference>
<dbReference type="EMBL" id="JBBMFV010000004">
    <property type="protein sequence ID" value="MEO3941695.1"/>
    <property type="molecule type" value="Genomic_DNA"/>
</dbReference>
<organism evidence="4 5">
    <name type="scientific">Paenarthrobacter nicotinovorans</name>
    <name type="common">Arthrobacter nicotinovorans</name>
    <dbReference type="NCBI Taxonomy" id="29320"/>
    <lineage>
        <taxon>Bacteria</taxon>
        <taxon>Bacillati</taxon>
        <taxon>Actinomycetota</taxon>
        <taxon>Actinomycetes</taxon>
        <taxon>Micrococcales</taxon>
        <taxon>Micrococcaceae</taxon>
        <taxon>Paenarthrobacter</taxon>
    </lineage>
</organism>
<evidence type="ECO:0000256" key="1">
    <source>
        <dbReference type="ARBA" id="ARBA00023002"/>
    </source>
</evidence>
<dbReference type="InterPro" id="IPR049692">
    <property type="entry name" value="Daptide_DH"/>
</dbReference>
<dbReference type="PANTHER" id="PTHR11496:SF83">
    <property type="entry name" value="HYDROXYACID-OXOACID TRANSHYDROGENASE, MITOCHONDRIAL"/>
    <property type="match status" value="1"/>
</dbReference>
<reference evidence="4 5" key="1">
    <citation type="journal article" date="2024" name="Appl. Microbiol. Biotechnol.">
        <title>Biosynthetic gene clusters with biotechnological applications in novel Antarctic isolates from Actinomycetota.</title>
        <authorList>
            <person name="Bruna P."/>
            <person name="Nunez-Montero K."/>
            <person name="Contreras M.J."/>
            <person name="Leal K."/>
            <person name="Garcia M."/>
            <person name="Abanto M."/>
            <person name="Barrientos L."/>
        </authorList>
    </citation>
    <scope>NUCLEOTIDE SEQUENCE [LARGE SCALE GENOMIC DNA]</scope>
    <source>
        <strain evidence="4 5">Se16.17</strain>
    </source>
</reference>
<dbReference type="Proteomes" id="UP001448614">
    <property type="component" value="Unassembled WGS sequence"/>
</dbReference>
<dbReference type="InterPro" id="IPR001670">
    <property type="entry name" value="ADH_Fe/GldA"/>
</dbReference>
<keyword evidence="1" id="KW-0560">Oxidoreductase</keyword>
<evidence type="ECO:0000256" key="2">
    <source>
        <dbReference type="SAM" id="MobiDB-lite"/>
    </source>
</evidence>
<feature type="domain" description="Alcohol dehydrogenase iron-type/glycerol dehydrogenase GldA" evidence="3">
    <location>
        <begin position="62"/>
        <end position="177"/>
    </location>
</feature>
<accession>A0ABV0GT66</accession>
<protein>
    <submittedName>
        <fullName evidence="4">Daptide-type RiPP biosynthesis dehydogenase</fullName>
    </submittedName>
</protein>
<evidence type="ECO:0000313" key="4">
    <source>
        <dbReference type="EMBL" id="MEO3941695.1"/>
    </source>
</evidence>
<comment type="caution">
    <text evidence="4">The sequence shown here is derived from an EMBL/GenBank/DDBJ whole genome shotgun (WGS) entry which is preliminary data.</text>
</comment>
<feature type="region of interest" description="Disordered" evidence="2">
    <location>
        <begin position="387"/>
        <end position="407"/>
    </location>
</feature>